<keyword evidence="1" id="KW-0472">Membrane</keyword>
<dbReference type="Proteomes" id="UP001628668">
    <property type="component" value="Unassembled WGS sequence"/>
</dbReference>
<keyword evidence="1" id="KW-1133">Transmembrane helix</keyword>
<dbReference type="RefSeq" id="WP_411159985.1">
    <property type="nucleotide sequence ID" value="NZ_JBJOSA010000013.1"/>
</dbReference>
<feature type="transmembrane region" description="Helical" evidence="1">
    <location>
        <begin position="23"/>
        <end position="46"/>
    </location>
</feature>
<dbReference type="EMBL" id="JBJOSA010000013">
    <property type="protein sequence ID" value="MFL8938036.1"/>
    <property type="molecule type" value="Genomic_DNA"/>
</dbReference>
<accession>A0ABW8VST0</accession>
<name>A0ABW8VST0_9BACI</name>
<sequence length="99" mass="11213">MELDYQTEPDYQPDPKKNGTRTFLNSIGLVIFGGFLLQSLTVPFTITGSGEFSKIEEIKMSAGESNYRLPWYFQHNDGGLFSAAPYVSLKKGEYRYDQA</sequence>
<protein>
    <submittedName>
        <fullName evidence="2">Uncharacterized protein</fullName>
    </submittedName>
</protein>
<evidence type="ECO:0000313" key="3">
    <source>
        <dbReference type="Proteomes" id="UP001628668"/>
    </source>
</evidence>
<evidence type="ECO:0000313" key="2">
    <source>
        <dbReference type="EMBL" id="MFL8938036.1"/>
    </source>
</evidence>
<reference evidence="2 3" key="1">
    <citation type="submission" date="2024-12" db="EMBL/GenBank/DDBJ databases">
        <authorList>
            <person name="Li X."/>
            <person name="Zhang D."/>
        </authorList>
    </citation>
    <scope>NUCLEOTIDE SEQUENCE [LARGE SCALE GENOMIC DNA]</scope>
    <source>
        <strain evidence="2 3">JCM19602</strain>
    </source>
</reference>
<organism evidence="2 3">
    <name type="scientific">Rossellomorea oryzaecorticis</name>
    <dbReference type="NCBI Taxonomy" id="1396505"/>
    <lineage>
        <taxon>Bacteria</taxon>
        <taxon>Bacillati</taxon>
        <taxon>Bacillota</taxon>
        <taxon>Bacilli</taxon>
        <taxon>Bacillales</taxon>
        <taxon>Bacillaceae</taxon>
        <taxon>Rossellomorea</taxon>
    </lineage>
</organism>
<keyword evidence="3" id="KW-1185">Reference proteome</keyword>
<gene>
    <name evidence="2" type="ORF">ACKA06_14680</name>
</gene>
<keyword evidence="1" id="KW-0812">Transmembrane</keyword>
<evidence type="ECO:0000256" key="1">
    <source>
        <dbReference type="SAM" id="Phobius"/>
    </source>
</evidence>
<comment type="caution">
    <text evidence="2">The sequence shown here is derived from an EMBL/GenBank/DDBJ whole genome shotgun (WGS) entry which is preliminary data.</text>
</comment>
<proteinExistence type="predicted"/>